<evidence type="ECO:0000313" key="3">
    <source>
        <dbReference type="Proteomes" id="UP000541136"/>
    </source>
</evidence>
<gene>
    <name evidence="2" type="ORF">HNR28_000374</name>
</gene>
<protein>
    <submittedName>
        <fullName evidence="2">Uncharacterized protein</fullName>
    </submittedName>
</protein>
<evidence type="ECO:0000313" key="2">
    <source>
        <dbReference type="EMBL" id="MBB6082354.1"/>
    </source>
</evidence>
<dbReference type="RefSeq" id="WP_158386285.1">
    <property type="nucleotide sequence ID" value="NZ_JACHIB010000002.1"/>
</dbReference>
<dbReference type="AlphaFoldDB" id="A0A7W9WMG5"/>
<organism evidence="2 3">
    <name type="scientific">Castellaniella defragrans</name>
    <name type="common">Alcaligenes defragrans</name>
    <dbReference type="NCBI Taxonomy" id="75697"/>
    <lineage>
        <taxon>Bacteria</taxon>
        <taxon>Pseudomonadati</taxon>
        <taxon>Pseudomonadota</taxon>
        <taxon>Betaproteobacteria</taxon>
        <taxon>Burkholderiales</taxon>
        <taxon>Alcaligenaceae</taxon>
        <taxon>Castellaniella</taxon>
    </lineage>
</organism>
<keyword evidence="1" id="KW-0812">Transmembrane</keyword>
<keyword evidence="1" id="KW-1133">Transmembrane helix</keyword>
<dbReference type="EMBL" id="JACHIB010000002">
    <property type="protein sequence ID" value="MBB6082354.1"/>
    <property type="molecule type" value="Genomic_DNA"/>
</dbReference>
<evidence type="ECO:0000256" key="1">
    <source>
        <dbReference type="SAM" id="Phobius"/>
    </source>
</evidence>
<feature type="transmembrane region" description="Helical" evidence="1">
    <location>
        <begin position="12"/>
        <end position="31"/>
    </location>
</feature>
<accession>A0A7W9WMG5</accession>
<name>A0A7W9WMG5_CASDE</name>
<keyword evidence="1" id="KW-0472">Membrane</keyword>
<comment type="caution">
    <text evidence="2">The sequence shown here is derived from an EMBL/GenBank/DDBJ whole genome shotgun (WGS) entry which is preliminary data.</text>
</comment>
<sequence length="47" mass="4980">MSRASWPGVPGRVLLAGAGAWALGWLFRAWLEADVLFAWANGAYGCG</sequence>
<proteinExistence type="predicted"/>
<reference evidence="2 3" key="1">
    <citation type="submission" date="2020-08" db="EMBL/GenBank/DDBJ databases">
        <title>Genomic Encyclopedia of Type Strains, Phase IV (KMG-IV): sequencing the most valuable type-strain genomes for metagenomic binning, comparative biology and taxonomic classification.</title>
        <authorList>
            <person name="Goeker M."/>
        </authorList>
    </citation>
    <scope>NUCLEOTIDE SEQUENCE [LARGE SCALE GENOMIC DNA]</scope>
    <source>
        <strain evidence="2 3">DSM 12141</strain>
    </source>
</reference>
<dbReference type="Proteomes" id="UP000541136">
    <property type="component" value="Unassembled WGS sequence"/>
</dbReference>